<evidence type="ECO:0000313" key="2">
    <source>
        <dbReference type="EMBL" id="RFU42223.1"/>
    </source>
</evidence>
<feature type="compositionally biased region" description="Low complexity" evidence="1">
    <location>
        <begin position="71"/>
        <end position="81"/>
    </location>
</feature>
<proteinExistence type="predicted"/>
<accession>A0A372JQD2</accession>
<dbReference type="EMBL" id="QURH01000146">
    <property type="protein sequence ID" value="RFU42223.1"/>
    <property type="molecule type" value="Genomic_DNA"/>
</dbReference>
<evidence type="ECO:0000256" key="1">
    <source>
        <dbReference type="SAM" id="MobiDB-lite"/>
    </source>
</evidence>
<feature type="region of interest" description="Disordered" evidence="1">
    <location>
        <begin position="1"/>
        <end position="25"/>
    </location>
</feature>
<feature type="region of interest" description="Disordered" evidence="1">
    <location>
        <begin position="43"/>
        <end position="81"/>
    </location>
</feature>
<protein>
    <submittedName>
        <fullName evidence="2">Uncharacterized protein</fullName>
    </submittedName>
</protein>
<reference evidence="2 3" key="1">
    <citation type="submission" date="2018-08" db="EMBL/GenBank/DDBJ databases">
        <title>Actinomadura jelena sp. nov., a novel Actinomycete isolated from soil in Chad.</title>
        <authorList>
            <person name="Shi L."/>
        </authorList>
    </citation>
    <scope>NUCLEOTIDE SEQUENCE [LARGE SCALE GENOMIC DNA]</scope>
    <source>
        <strain evidence="2 3">NEAU-G17</strain>
    </source>
</reference>
<dbReference type="AlphaFoldDB" id="A0A372JQD2"/>
<dbReference type="Proteomes" id="UP000261811">
    <property type="component" value="Unassembled WGS sequence"/>
</dbReference>
<comment type="caution">
    <text evidence="2">The sequence shown here is derived from an EMBL/GenBank/DDBJ whole genome shotgun (WGS) entry which is preliminary data.</text>
</comment>
<sequence>MHSRSVGSSPAGTARAVRKRADRTPRAAAAALLTLTCASACGGSSSKGGFDPNGKFENTGNSSPGLPPSPTASGPPSTLTPKQVDDAVLQAYHRFQQTYQQVYTNNDPTPLAQVAADPLLAKVTNDVQATKAKGEIWRFVNISNPRVYARSKDGAKVFVIDCMRTLAGYRFSTKTGKRLGGRTGSAYVYRTGLKYVDGVWKVYDSVQDKQC</sequence>
<feature type="compositionally biased region" description="Polar residues" evidence="1">
    <location>
        <begin position="1"/>
        <end position="11"/>
    </location>
</feature>
<gene>
    <name evidence="2" type="ORF">DZF91_07695</name>
</gene>
<keyword evidence="3" id="KW-1185">Reference proteome</keyword>
<organism evidence="2 3">
    <name type="scientific">Actinomadura logoneensis</name>
    <dbReference type="NCBI Taxonomy" id="2293572"/>
    <lineage>
        <taxon>Bacteria</taxon>
        <taxon>Bacillati</taxon>
        <taxon>Actinomycetota</taxon>
        <taxon>Actinomycetes</taxon>
        <taxon>Streptosporangiales</taxon>
        <taxon>Thermomonosporaceae</taxon>
        <taxon>Actinomadura</taxon>
    </lineage>
</organism>
<name>A0A372JQD2_9ACTN</name>
<dbReference type="OrthoDB" id="3481364at2"/>
<evidence type="ECO:0000313" key="3">
    <source>
        <dbReference type="Proteomes" id="UP000261811"/>
    </source>
</evidence>
<dbReference type="RefSeq" id="WP_117356789.1">
    <property type="nucleotide sequence ID" value="NZ_QURH01000146.1"/>
</dbReference>